<proteinExistence type="predicted"/>
<protein>
    <submittedName>
        <fullName evidence="3">Uncharacterized protein</fullName>
    </submittedName>
</protein>
<feature type="region of interest" description="Disordered" evidence="1">
    <location>
        <begin position="70"/>
        <end position="98"/>
    </location>
</feature>
<keyword evidence="4" id="KW-1185">Reference proteome</keyword>
<comment type="caution">
    <text evidence="3">The sequence shown here is derived from an EMBL/GenBank/DDBJ whole genome shotgun (WGS) entry which is preliminary data.</text>
</comment>
<evidence type="ECO:0000256" key="1">
    <source>
        <dbReference type="SAM" id="MobiDB-lite"/>
    </source>
</evidence>
<evidence type="ECO:0000313" key="4">
    <source>
        <dbReference type="Proteomes" id="UP000824890"/>
    </source>
</evidence>
<organism evidence="3 4">
    <name type="scientific">Brassica napus</name>
    <name type="common">Rape</name>
    <dbReference type="NCBI Taxonomy" id="3708"/>
    <lineage>
        <taxon>Eukaryota</taxon>
        <taxon>Viridiplantae</taxon>
        <taxon>Streptophyta</taxon>
        <taxon>Embryophyta</taxon>
        <taxon>Tracheophyta</taxon>
        <taxon>Spermatophyta</taxon>
        <taxon>Magnoliopsida</taxon>
        <taxon>eudicotyledons</taxon>
        <taxon>Gunneridae</taxon>
        <taxon>Pentapetalae</taxon>
        <taxon>rosids</taxon>
        <taxon>malvids</taxon>
        <taxon>Brassicales</taxon>
        <taxon>Brassicaceae</taxon>
        <taxon>Brassiceae</taxon>
        <taxon>Brassica</taxon>
    </lineage>
</organism>
<feature type="signal peptide" evidence="2">
    <location>
        <begin position="1"/>
        <end position="31"/>
    </location>
</feature>
<feature type="chain" id="PRO_5046188130" evidence="2">
    <location>
        <begin position="32"/>
        <end position="211"/>
    </location>
</feature>
<gene>
    <name evidence="3" type="ORF">HID58_051600</name>
</gene>
<accession>A0ABQ8A9J0</accession>
<name>A0ABQ8A9J0_BRANA</name>
<evidence type="ECO:0000256" key="2">
    <source>
        <dbReference type="SAM" id="SignalP"/>
    </source>
</evidence>
<dbReference type="EMBL" id="JAGKQM010000013">
    <property type="protein sequence ID" value="KAH0889171.1"/>
    <property type="molecule type" value="Genomic_DNA"/>
</dbReference>
<dbReference type="Proteomes" id="UP000824890">
    <property type="component" value="Unassembled WGS sequence"/>
</dbReference>
<sequence>MITHSTSKLSFSTSKLCFFLILPLLSFSEQSEPVFNPEDIKFKPDLEERRTDLDITPGSCKPVFSGRVDSEISSDFSKPGLEERTDSDTNTGLEERTDSGIDTGFFKPGFELRVVDSYNNMDLEERTDSGMNMGSFEPEFDLSSEPGLEFPKRIKMMIKLQKRNMNKELEVVLLTNSKVESIIFAVRERESGERRERKEEEKLLFVRKRWL</sequence>
<feature type="compositionally biased region" description="Basic and acidic residues" evidence="1">
    <location>
        <begin position="80"/>
        <end position="98"/>
    </location>
</feature>
<reference evidence="3 4" key="1">
    <citation type="submission" date="2021-05" db="EMBL/GenBank/DDBJ databases">
        <title>Genome Assembly of Synthetic Allotetraploid Brassica napus Reveals Homoeologous Exchanges between Subgenomes.</title>
        <authorList>
            <person name="Davis J.T."/>
        </authorList>
    </citation>
    <scope>NUCLEOTIDE SEQUENCE [LARGE SCALE GENOMIC DNA]</scope>
    <source>
        <strain evidence="4">cv. Da-Ae</strain>
        <tissue evidence="3">Seedling</tissue>
    </source>
</reference>
<evidence type="ECO:0000313" key="3">
    <source>
        <dbReference type="EMBL" id="KAH0889171.1"/>
    </source>
</evidence>
<keyword evidence="2" id="KW-0732">Signal</keyword>